<dbReference type="CDD" id="cd09603">
    <property type="entry name" value="M1_APN_like"/>
    <property type="match status" value="1"/>
</dbReference>
<accession>A0A916WWZ9</accession>
<evidence type="ECO:0000259" key="3">
    <source>
        <dbReference type="Pfam" id="PF17900"/>
    </source>
</evidence>
<dbReference type="InterPro" id="IPR014782">
    <property type="entry name" value="Peptidase_M1_dom"/>
</dbReference>
<dbReference type="Proteomes" id="UP000636793">
    <property type="component" value="Unassembled WGS sequence"/>
</dbReference>
<feature type="chain" id="PRO_5036745297" evidence="1">
    <location>
        <begin position="26"/>
        <end position="487"/>
    </location>
</feature>
<keyword evidence="5" id="KW-1185">Reference proteome</keyword>
<organism evidence="4 5">
    <name type="scientific">Flexivirga endophytica</name>
    <dbReference type="NCBI Taxonomy" id="1849103"/>
    <lineage>
        <taxon>Bacteria</taxon>
        <taxon>Bacillati</taxon>
        <taxon>Actinomycetota</taxon>
        <taxon>Actinomycetes</taxon>
        <taxon>Micrococcales</taxon>
        <taxon>Dermacoccaceae</taxon>
        <taxon>Flexivirga</taxon>
    </lineage>
</organism>
<evidence type="ECO:0000259" key="2">
    <source>
        <dbReference type="Pfam" id="PF01433"/>
    </source>
</evidence>
<feature type="domain" description="Aminopeptidase N-like N-terminal" evidence="3">
    <location>
        <begin position="51"/>
        <end position="223"/>
    </location>
</feature>
<dbReference type="InterPro" id="IPR045357">
    <property type="entry name" value="Aminopeptidase_N-like_N"/>
</dbReference>
<dbReference type="InterPro" id="IPR027268">
    <property type="entry name" value="Peptidase_M4/M1_CTD_sf"/>
</dbReference>
<comment type="caution">
    <text evidence="4">The sequence shown here is derived from an EMBL/GenBank/DDBJ whole genome shotgun (WGS) entry which is preliminary data.</text>
</comment>
<evidence type="ECO:0000313" key="4">
    <source>
        <dbReference type="EMBL" id="GGB36334.1"/>
    </source>
</evidence>
<keyword evidence="1" id="KW-0732">Signal</keyword>
<dbReference type="Pfam" id="PF17900">
    <property type="entry name" value="Peptidase_M1_N"/>
    <property type="match status" value="1"/>
</dbReference>
<dbReference type="Gene3D" id="2.60.40.1730">
    <property type="entry name" value="tricorn interacting facor f3 domain"/>
    <property type="match status" value="1"/>
</dbReference>
<dbReference type="GO" id="GO:0008237">
    <property type="term" value="F:metallopeptidase activity"/>
    <property type="evidence" value="ECO:0007669"/>
    <property type="project" value="InterPro"/>
</dbReference>
<feature type="domain" description="Peptidase M1 membrane alanine aminopeptidase" evidence="2">
    <location>
        <begin position="310"/>
        <end position="449"/>
    </location>
</feature>
<dbReference type="RefSeq" id="WP_188837714.1">
    <property type="nucleotide sequence ID" value="NZ_BMHI01000004.1"/>
</dbReference>
<dbReference type="SUPFAM" id="SSF63737">
    <property type="entry name" value="Leukotriene A4 hydrolase N-terminal domain"/>
    <property type="match status" value="1"/>
</dbReference>
<dbReference type="GO" id="GO:0008270">
    <property type="term" value="F:zinc ion binding"/>
    <property type="evidence" value="ECO:0007669"/>
    <property type="project" value="InterPro"/>
</dbReference>
<dbReference type="EMBL" id="BMHI01000004">
    <property type="protein sequence ID" value="GGB36334.1"/>
    <property type="molecule type" value="Genomic_DNA"/>
</dbReference>
<gene>
    <name evidence="4" type="ORF">GCM10011492_28840</name>
</gene>
<dbReference type="SUPFAM" id="SSF55486">
    <property type="entry name" value="Metalloproteases ('zincins'), catalytic domain"/>
    <property type="match status" value="1"/>
</dbReference>
<evidence type="ECO:0000313" key="5">
    <source>
        <dbReference type="Proteomes" id="UP000636793"/>
    </source>
</evidence>
<name>A0A916WWZ9_9MICO</name>
<evidence type="ECO:0000256" key="1">
    <source>
        <dbReference type="SAM" id="SignalP"/>
    </source>
</evidence>
<dbReference type="InterPro" id="IPR050344">
    <property type="entry name" value="Peptidase_M1_aminopeptidases"/>
</dbReference>
<dbReference type="AlphaFoldDB" id="A0A916WWZ9"/>
<reference evidence="4" key="2">
    <citation type="submission" date="2020-09" db="EMBL/GenBank/DDBJ databases">
        <authorList>
            <person name="Sun Q."/>
            <person name="Zhou Y."/>
        </authorList>
    </citation>
    <scope>NUCLEOTIDE SEQUENCE</scope>
    <source>
        <strain evidence="4">CGMCC 1.15085</strain>
    </source>
</reference>
<sequence length="487" mass="53981">MRARPIVGSIAAATALLMAGGTASAAGNAVGAPGAGDPYYPLDGNGGYDVSHYDVGIDYTPSTKMLIGDTTVTATSTQKLEQFDLDFYGFQIDSITVNGAPATWKRSDQHELVITPSSLIANKSAMKIRVKYHGQPKSSSGLDDYSGWNYSTSGGAFAANEPHSAASWYPVNDTTRDKATFTLKATVPNDYSVISNGEQSGKSTDGDKTTYVWTEKDPIIGYLTTVAIDKFTYLKQETTDGIPLVSAFAPGAEDKMQDEKRLPEVIELLEHYFGPYPQSSGGGIFVADQIGFSLETQDRPTYAAWADLPTIVHENGHQWWGDSMSVTTWRDVCMNECFASYGEWLWEQDKNNIDLDNEYSSEMADFADSDRFWANPLWDMGAGNEFSNSYTRGPLFLQALRRYIGDKPFFEVLRTYTQLHRGGNTSMQEFEKYVQKHAKRDVHAFFQAWVYGTTRPADKYIWFGPFQKPSAAKATVPKLLAKSVHDR</sequence>
<feature type="signal peptide" evidence="1">
    <location>
        <begin position="1"/>
        <end position="25"/>
    </location>
</feature>
<dbReference type="InterPro" id="IPR042097">
    <property type="entry name" value="Aminopeptidase_N-like_N_sf"/>
</dbReference>
<dbReference type="Gene3D" id="1.10.390.10">
    <property type="entry name" value="Neutral Protease Domain 2"/>
    <property type="match status" value="1"/>
</dbReference>
<dbReference type="PANTHER" id="PTHR11533">
    <property type="entry name" value="PROTEASE M1 ZINC METALLOPROTEASE"/>
    <property type="match status" value="1"/>
</dbReference>
<proteinExistence type="predicted"/>
<protein>
    <submittedName>
        <fullName evidence="4">Peptidase</fullName>
    </submittedName>
</protein>
<reference evidence="4" key="1">
    <citation type="journal article" date="2014" name="Int. J. Syst. Evol. Microbiol.">
        <title>Complete genome sequence of Corynebacterium casei LMG S-19264T (=DSM 44701T), isolated from a smear-ripened cheese.</title>
        <authorList>
            <consortium name="US DOE Joint Genome Institute (JGI-PGF)"/>
            <person name="Walter F."/>
            <person name="Albersmeier A."/>
            <person name="Kalinowski J."/>
            <person name="Ruckert C."/>
        </authorList>
    </citation>
    <scope>NUCLEOTIDE SEQUENCE</scope>
    <source>
        <strain evidence="4">CGMCC 1.15085</strain>
    </source>
</reference>
<dbReference type="Pfam" id="PF01433">
    <property type="entry name" value="Peptidase_M1"/>
    <property type="match status" value="1"/>
</dbReference>